<feature type="domain" description="LamG-like jellyroll fold" evidence="3">
    <location>
        <begin position="99"/>
        <end position="243"/>
    </location>
</feature>
<feature type="domain" description="LamG-like jellyroll fold" evidence="3">
    <location>
        <begin position="350"/>
        <end position="500"/>
    </location>
</feature>
<feature type="non-terminal residue" evidence="4">
    <location>
        <position position="1"/>
    </location>
</feature>
<protein>
    <recommendedName>
        <fullName evidence="3">LamG-like jellyroll fold domain-containing protein</fullName>
    </recommendedName>
</protein>
<dbReference type="EMBL" id="MEXN01000001">
    <property type="protein sequence ID" value="OGD04277.1"/>
    <property type="molecule type" value="Genomic_DNA"/>
</dbReference>
<dbReference type="InterPro" id="IPR006558">
    <property type="entry name" value="LamG-like"/>
</dbReference>
<dbReference type="Pfam" id="PF13385">
    <property type="entry name" value="Laminin_G_3"/>
    <property type="match status" value="3"/>
</dbReference>
<sequence length="756" mass="80141">LIDEIRLYNYARTPKQIIEDMNAGHPTVGTPIGSYVAYWSLDDASDTTAQDQSANNNDLTLSAASWTVQGKLDSAWNGTGTSRLARPANDSDFDFSATEDLSLSTWFRSDAPGNPAAIEYLAANGGPSGAAGYALYANTDGTLCFGIDDDASWGPDVPSCTTTDFYDAAWHHIVGVRDVIADKVNLYIDGILKSSATDTTSATLDSDGTFRLGDIDTDDAASGEELAGDLDEAKVYRLALNSSDVQLEYNRGSSIVLGSLSTQSDGLTASNSAAAAFCIPGDSSTCSPPINWWKLDENTGTTAVDSAIGENDLVLTKGPQWVPGKLGSAIKYDGSTQCALDTTYNGAPVTDVTITAWVYARAPAADDDAIINVSGTDETEAENINFYFYINDTNNVLRLEWEHGDGVNDVISSTVAPSITSGQWVHFAATRNTATNEVKFYENGRQLGSTVSYTNDPTGGTSDQRVDIGAETSTCSSPSDQGFNGTLDDVRIYNYARTPAQIAWDYNRGSPVAYYAFDECQGTTAYDTAPKADIRTSGTNGTINPTSLGNTTVGTCNSGVTTEMWDDGSTGKYSSALGFDGSDDNVTISSVFGLGTTNVTIATWVYLFTTSENGAFVKLGDESPSNNGYGIGVGASTFDNLGNNLIMVYEGARWIDTNRNIGTGWHHVALVVGSDNALPQGFIDGLSVGRFNGSGVNLPTDSTKIGGYTGSGAQNRFGNYLLDDVRIYNYPLNASQMKTLYNEGAAIRFGPQTGSP</sequence>
<dbReference type="SUPFAM" id="SSF49899">
    <property type="entry name" value="Concanavalin A-like lectins/glucanases"/>
    <property type="match status" value="3"/>
</dbReference>
<dbReference type="SMART" id="SM00560">
    <property type="entry name" value="LamGL"/>
    <property type="match status" value="2"/>
</dbReference>
<organism evidence="4 5">
    <name type="scientific">Candidatus Amesbacteria bacterium RIFCSPLOWO2_01_FULL_48_25</name>
    <dbReference type="NCBI Taxonomy" id="1797259"/>
    <lineage>
        <taxon>Bacteria</taxon>
        <taxon>Candidatus Amesiibacteriota</taxon>
    </lineage>
</organism>
<dbReference type="Proteomes" id="UP000177080">
    <property type="component" value="Unassembled WGS sequence"/>
</dbReference>
<evidence type="ECO:0000256" key="2">
    <source>
        <dbReference type="ARBA" id="ARBA00023157"/>
    </source>
</evidence>
<name>A0A1F4ZF79_9BACT</name>
<keyword evidence="1" id="KW-0732">Signal</keyword>
<dbReference type="InterPro" id="IPR013320">
    <property type="entry name" value="ConA-like_dom_sf"/>
</dbReference>
<keyword evidence="2" id="KW-1015">Disulfide bond</keyword>
<comment type="caution">
    <text evidence="4">The sequence shown here is derived from an EMBL/GenBank/DDBJ whole genome shotgun (WGS) entry which is preliminary data.</text>
</comment>
<accession>A0A1F4ZF79</accession>
<dbReference type="PANTHER" id="PTHR42535">
    <property type="entry name" value="OOKINETE PROTEIN, PUTATIVE-RELATED"/>
    <property type="match status" value="1"/>
</dbReference>
<dbReference type="Gene3D" id="2.60.120.200">
    <property type="match status" value="4"/>
</dbReference>
<evidence type="ECO:0000259" key="3">
    <source>
        <dbReference type="SMART" id="SM00560"/>
    </source>
</evidence>
<gene>
    <name evidence="4" type="ORF">A2989_04525</name>
</gene>
<reference evidence="4 5" key="1">
    <citation type="journal article" date="2016" name="Nat. Commun.">
        <title>Thousands of microbial genomes shed light on interconnected biogeochemical processes in an aquifer system.</title>
        <authorList>
            <person name="Anantharaman K."/>
            <person name="Brown C.T."/>
            <person name="Hug L.A."/>
            <person name="Sharon I."/>
            <person name="Castelle C.J."/>
            <person name="Probst A.J."/>
            <person name="Thomas B.C."/>
            <person name="Singh A."/>
            <person name="Wilkins M.J."/>
            <person name="Karaoz U."/>
            <person name="Brodie E.L."/>
            <person name="Williams K.H."/>
            <person name="Hubbard S.S."/>
            <person name="Banfield J.F."/>
        </authorList>
    </citation>
    <scope>NUCLEOTIDE SEQUENCE [LARGE SCALE GENOMIC DNA]</scope>
</reference>
<dbReference type="STRING" id="1797259.A2989_04525"/>
<dbReference type="PANTHER" id="PTHR42535:SF2">
    <property type="entry name" value="CHROMOSOME UNDETERMINED SCAFFOLD_146, WHOLE GENOME SHOTGUN SEQUENCE"/>
    <property type="match status" value="1"/>
</dbReference>
<evidence type="ECO:0000313" key="5">
    <source>
        <dbReference type="Proteomes" id="UP000177080"/>
    </source>
</evidence>
<dbReference type="AlphaFoldDB" id="A0A1F4ZF79"/>
<proteinExistence type="predicted"/>
<evidence type="ECO:0000313" key="4">
    <source>
        <dbReference type="EMBL" id="OGD04277.1"/>
    </source>
</evidence>
<evidence type="ECO:0000256" key="1">
    <source>
        <dbReference type="ARBA" id="ARBA00022729"/>
    </source>
</evidence>